<sequence>MCSTFFPREQLEFDLGFRQELDLGLGCFWGVADPTAYIDTMPRHSSSRRETRSQSLRAASSSHPAADGGNDGTIDPRQLHIMSNPPPAESMEAPPVFDTATASYAHGSDLAYQPPFQDSAFHDYQFDGTANSPPEMSGNDIPIDPNLESLSSFSDLSLNAHSPGIPANNYGYTPSPSDSDAHYAGPSIAASPWADPNSTVAYPATTSVNAYTPTGNIPSALDAQYETQQQDNSDFSDGALGPPFLCHDPGCGESFGRKCDRDKHNKKHTKPIGCEYCPEGYYQGTAQKRDWHRHMWTNHPETARELDVPKEEGQCPTCGQRGRKDNIRRHRKQLRH</sequence>
<feature type="compositionally biased region" description="Basic residues" evidence="2">
    <location>
        <begin position="326"/>
        <end position="336"/>
    </location>
</feature>
<protein>
    <recommendedName>
        <fullName evidence="3">C2H2-type domain-containing protein</fullName>
    </recommendedName>
</protein>
<keyword evidence="1" id="KW-0862">Zinc</keyword>
<dbReference type="InterPro" id="IPR013087">
    <property type="entry name" value="Znf_C2H2_type"/>
</dbReference>
<keyword evidence="5" id="KW-1185">Reference proteome</keyword>
<evidence type="ECO:0000256" key="2">
    <source>
        <dbReference type="SAM" id="MobiDB-lite"/>
    </source>
</evidence>
<evidence type="ECO:0000313" key="4">
    <source>
        <dbReference type="EMBL" id="KAK3377227.1"/>
    </source>
</evidence>
<reference evidence="4" key="2">
    <citation type="submission" date="2023-06" db="EMBL/GenBank/DDBJ databases">
        <authorList>
            <consortium name="Lawrence Berkeley National Laboratory"/>
            <person name="Haridas S."/>
            <person name="Hensen N."/>
            <person name="Bonometti L."/>
            <person name="Westerberg I."/>
            <person name="Brannstrom I.O."/>
            <person name="Guillou S."/>
            <person name="Cros-Aarteil S."/>
            <person name="Calhoun S."/>
            <person name="Kuo A."/>
            <person name="Mondo S."/>
            <person name="Pangilinan J."/>
            <person name="Riley R."/>
            <person name="Labutti K."/>
            <person name="Andreopoulos B."/>
            <person name="Lipzen A."/>
            <person name="Chen C."/>
            <person name="Yanf M."/>
            <person name="Daum C."/>
            <person name="Ng V."/>
            <person name="Clum A."/>
            <person name="Steindorff A."/>
            <person name="Ohm R."/>
            <person name="Martin F."/>
            <person name="Silar P."/>
            <person name="Natvig D."/>
            <person name="Lalanne C."/>
            <person name="Gautier V."/>
            <person name="Ament-Velasquez S.L."/>
            <person name="Kruys A."/>
            <person name="Hutchinson M.I."/>
            <person name="Powell A.J."/>
            <person name="Barry K."/>
            <person name="Miller A.N."/>
            <person name="Grigoriev I.V."/>
            <person name="Debuchy R."/>
            <person name="Gladieux P."/>
            <person name="Thoren M.H."/>
            <person name="Johannesson H."/>
        </authorList>
    </citation>
    <scope>NUCLEOTIDE SEQUENCE</scope>
    <source>
        <strain evidence="4">CBS 958.72</strain>
    </source>
</reference>
<reference evidence="4" key="1">
    <citation type="journal article" date="2023" name="Mol. Phylogenet. Evol.">
        <title>Genome-scale phylogeny and comparative genomics of the fungal order Sordariales.</title>
        <authorList>
            <person name="Hensen N."/>
            <person name="Bonometti L."/>
            <person name="Westerberg I."/>
            <person name="Brannstrom I.O."/>
            <person name="Guillou S."/>
            <person name="Cros-Aarteil S."/>
            <person name="Calhoun S."/>
            <person name="Haridas S."/>
            <person name="Kuo A."/>
            <person name="Mondo S."/>
            <person name="Pangilinan J."/>
            <person name="Riley R."/>
            <person name="LaButti K."/>
            <person name="Andreopoulos B."/>
            <person name="Lipzen A."/>
            <person name="Chen C."/>
            <person name="Yan M."/>
            <person name="Daum C."/>
            <person name="Ng V."/>
            <person name="Clum A."/>
            <person name="Steindorff A."/>
            <person name="Ohm R.A."/>
            <person name="Martin F."/>
            <person name="Silar P."/>
            <person name="Natvig D.O."/>
            <person name="Lalanne C."/>
            <person name="Gautier V."/>
            <person name="Ament-Velasquez S.L."/>
            <person name="Kruys A."/>
            <person name="Hutchinson M.I."/>
            <person name="Powell A.J."/>
            <person name="Barry K."/>
            <person name="Miller A.N."/>
            <person name="Grigoriev I.V."/>
            <person name="Debuchy R."/>
            <person name="Gladieux P."/>
            <person name="Hiltunen Thoren M."/>
            <person name="Johannesson H."/>
        </authorList>
    </citation>
    <scope>NUCLEOTIDE SEQUENCE</scope>
    <source>
        <strain evidence="4">CBS 958.72</strain>
    </source>
</reference>
<feature type="domain" description="C2H2-type" evidence="3">
    <location>
        <begin position="244"/>
        <end position="269"/>
    </location>
</feature>
<dbReference type="AlphaFoldDB" id="A0AAE0KJ93"/>
<dbReference type="PROSITE" id="PS50157">
    <property type="entry name" value="ZINC_FINGER_C2H2_2"/>
    <property type="match status" value="1"/>
</dbReference>
<dbReference type="Gene3D" id="3.30.160.60">
    <property type="entry name" value="Classic Zinc Finger"/>
    <property type="match status" value="1"/>
</dbReference>
<gene>
    <name evidence="4" type="ORF">B0T24DRAFT_701526</name>
</gene>
<dbReference type="Proteomes" id="UP001287356">
    <property type="component" value="Unassembled WGS sequence"/>
</dbReference>
<comment type="caution">
    <text evidence="4">The sequence shown here is derived from an EMBL/GenBank/DDBJ whole genome shotgun (WGS) entry which is preliminary data.</text>
</comment>
<dbReference type="EMBL" id="JAULSN010000003">
    <property type="protein sequence ID" value="KAK3377227.1"/>
    <property type="molecule type" value="Genomic_DNA"/>
</dbReference>
<accession>A0AAE0KJ93</accession>
<feature type="region of interest" description="Disordered" evidence="2">
    <location>
        <begin position="307"/>
        <end position="336"/>
    </location>
</feature>
<dbReference type="GO" id="GO:0008270">
    <property type="term" value="F:zinc ion binding"/>
    <property type="evidence" value="ECO:0007669"/>
    <property type="project" value="UniProtKB-KW"/>
</dbReference>
<dbReference type="PROSITE" id="PS00028">
    <property type="entry name" value="ZINC_FINGER_C2H2_1"/>
    <property type="match status" value="1"/>
</dbReference>
<evidence type="ECO:0000313" key="5">
    <source>
        <dbReference type="Proteomes" id="UP001287356"/>
    </source>
</evidence>
<name>A0AAE0KJ93_9PEZI</name>
<dbReference type="SMART" id="SM00355">
    <property type="entry name" value="ZnF_C2H2"/>
    <property type="match status" value="2"/>
</dbReference>
<feature type="region of interest" description="Disordered" evidence="2">
    <location>
        <begin position="39"/>
        <end position="93"/>
    </location>
</feature>
<evidence type="ECO:0000256" key="1">
    <source>
        <dbReference type="PROSITE-ProRule" id="PRU00042"/>
    </source>
</evidence>
<organism evidence="4 5">
    <name type="scientific">Lasiosphaeria ovina</name>
    <dbReference type="NCBI Taxonomy" id="92902"/>
    <lineage>
        <taxon>Eukaryota</taxon>
        <taxon>Fungi</taxon>
        <taxon>Dikarya</taxon>
        <taxon>Ascomycota</taxon>
        <taxon>Pezizomycotina</taxon>
        <taxon>Sordariomycetes</taxon>
        <taxon>Sordariomycetidae</taxon>
        <taxon>Sordariales</taxon>
        <taxon>Lasiosphaeriaceae</taxon>
        <taxon>Lasiosphaeria</taxon>
    </lineage>
</organism>
<proteinExistence type="predicted"/>
<feature type="region of interest" description="Disordered" evidence="2">
    <location>
        <begin position="121"/>
        <end position="148"/>
    </location>
</feature>
<keyword evidence="1" id="KW-0863">Zinc-finger</keyword>
<evidence type="ECO:0000259" key="3">
    <source>
        <dbReference type="PROSITE" id="PS50157"/>
    </source>
</evidence>
<feature type="compositionally biased region" description="Polar residues" evidence="2">
    <location>
        <begin position="53"/>
        <end position="63"/>
    </location>
</feature>
<keyword evidence="1" id="KW-0479">Metal-binding</keyword>